<dbReference type="OrthoDB" id="6425046at2"/>
<sequence>MSIKTYRLIDVLKGTEGLGEDDALYLPPGPWEKETTSLTWDVDDVDPDADPEAAKQLGMKYVIMIQDLDDIAKNLESQIENPSDDDYISAFIFYMENDAFIYNGS</sequence>
<proteinExistence type="predicted"/>
<dbReference type="RefSeq" id="WP_144727277.1">
    <property type="nucleotide sequence ID" value="NZ_CAWOWR010000097.1"/>
</dbReference>
<dbReference type="EMBL" id="VNFH01000004">
    <property type="protein sequence ID" value="TVU71374.1"/>
    <property type="molecule type" value="Genomic_DNA"/>
</dbReference>
<dbReference type="InterPro" id="IPR056133">
    <property type="entry name" value="DUF7716"/>
</dbReference>
<feature type="domain" description="DUF7716" evidence="1">
    <location>
        <begin position="7"/>
        <end position="101"/>
    </location>
</feature>
<organism evidence="2 3">
    <name type="scientific">Cobetia crustatorum</name>
    <dbReference type="NCBI Taxonomy" id="553385"/>
    <lineage>
        <taxon>Bacteria</taxon>
        <taxon>Pseudomonadati</taxon>
        <taxon>Pseudomonadota</taxon>
        <taxon>Gammaproteobacteria</taxon>
        <taxon>Oceanospirillales</taxon>
        <taxon>Halomonadaceae</taxon>
        <taxon>Cobetia</taxon>
    </lineage>
</organism>
<evidence type="ECO:0000313" key="2">
    <source>
        <dbReference type="EMBL" id="TVU71374.1"/>
    </source>
</evidence>
<dbReference type="Proteomes" id="UP000319941">
    <property type="component" value="Unassembled WGS sequence"/>
</dbReference>
<keyword evidence="3" id="KW-1185">Reference proteome</keyword>
<dbReference type="AlphaFoldDB" id="A0A558HQG2"/>
<gene>
    <name evidence="2" type="ORF">FQP86_07650</name>
</gene>
<comment type="caution">
    <text evidence="2">The sequence shown here is derived from an EMBL/GenBank/DDBJ whole genome shotgun (WGS) entry which is preliminary data.</text>
</comment>
<accession>A0A558HQG2</accession>
<evidence type="ECO:0000313" key="3">
    <source>
        <dbReference type="Proteomes" id="UP000319941"/>
    </source>
</evidence>
<reference evidence="2 3" key="1">
    <citation type="submission" date="2019-07" db="EMBL/GenBank/DDBJ databases">
        <title>Diversity of Bacteria from Kongsfjorden, Arctic.</title>
        <authorList>
            <person name="Yu Y."/>
        </authorList>
    </citation>
    <scope>NUCLEOTIDE SEQUENCE [LARGE SCALE GENOMIC DNA]</scope>
    <source>
        <strain evidence="2 3">SM1923</strain>
    </source>
</reference>
<name>A0A558HQG2_9GAMM</name>
<protein>
    <recommendedName>
        <fullName evidence="1">DUF7716 domain-containing protein</fullName>
    </recommendedName>
</protein>
<dbReference type="Pfam" id="PF24832">
    <property type="entry name" value="DUF7716"/>
    <property type="match status" value="1"/>
</dbReference>
<evidence type="ECO:0000259" key="1">
    <source>
        <dbReference type="Pfam" id="PF24832"/>
    </source>
</evidence>